<evidence type="ECO:0000313" key="2">
    <source>
        <dbReference type="Proteomes" id="UP001595973"/>
    </source>
</evidence>
<dbReference type="EMBL" id="JBHSGI010000009">
    <property type="protein sequence ID" value="MFC4669144.1"/>
    <property type="molecule type" value="Genomic_DNA"/>
</dbReference>
<protein>
    <submittedName>
        <fullName evidence="1">DUF1127 domain-containing protein</fullName>
    </submittedName>
</protein>
<name>A0ABV9KGR8_9RHOB</name>
<proteinExistence type="predicted"/>
<evidence type="ECO:0000313" key="1">
    <source>
        <dbReference type="EMBL" id="MFC4669144.1"/>
    </source>
</evidence>
<accession>A0ABV9KGR8</accession>
<comment type="caution">
    <text evidence="1">The sequence shown here is derived from an EMBL/GenBank/DDBJ whole genome shotgun (WGS) entry which is preliminary data.</text>
</comment>
<dbReference type="RefSeq" id="WP_380717553.1">
    <property type="nucleotide sequence ID" value="NZ_JBHSGI010000009.1"/>
</dbReference>
<organism evidence="1 2">
    <name type="scientific">Seohaeicola nanhaiensis</name>
    <dbReference type="NCBI Taxonomy" id="1387282"/>
    <lineage>
        <taxon>Bacteria</taxon>
        <taxon>Pseudomonadati</taxon>
        <taxon>Pseudomonadota</taxon>
        <taxon>Alphaproteobacteria</taxon>
        <taxon>Rhodobacterales</taxon>
        <taxon>Roseobacteraceae</taxon>
        <taxon>Seohaeicola</taxon>
    </lineage>
</organism>
<reference evidence="2" key="1">
    <citation type="journal article" date="2019" name="Int. J. Syst. Evol. Microbiol.">
        <title>The Global Catalogue of Microorganisms (GCM) 10K type strain sequencing project: providing services to taxonomists for standard genome sequencing and annotation.</title>
        <authorList>
            <consortium name="The Broad Institute Genomics Platform"/>
            <consortium name="The Broad Institute Genome Sequencing Center for Infectious Disease"/>
            <person name="Wu L."/>
            <person name="Ma J."/>
        </authorList>
    </citation>
    <scope>NUCLEOTIDE SEQUENCE [LARGE SCALE GENOMIC DNA]</scope>
    <source>
        <strain evidence="2">CGMCC 4.7283</strain>
    </source>
</reference>
<dbReference type="Proteomes" id="UP001595973">
    <property type="component" value="Unassembled WGS sequence"/>
</dbReference>
<gene>
    <name evidence="1" type="ORF">ACFO5X_11305</name>
</gene>
<keyword evidence="2" id="KW-1185">Reference proteome</keyword>
<sequence length="74" mass="8107">MAYVSTAPAHAAEHGNAIGRFFNAILNGLVRMAEADPRFKKLSVLAAMSDEQLAERGLRRDQIAREVLGGTYYV</sequence>